<evidence type="ECO:0000313" key="5">
    <source>
        <dbReference type="Proteomes" id="UP000703269"/>
    </source>
</evidence>
<feature type="compositionally biased region" description="Polar residues" evidence="2">
    <location>
        <begin position="66"/>
        <end position="75"/>
    </location>
</feature>
<dbReference type="Proteomes" id="UP000703269">
    <property type="component" value="Unassembled WGS sequence"/>
</dbReference>
<dbReference type="InterPro" id="IPR035979">
    <property type="entry name" value="RBD_domain_sf"/>
</dbReference>
<reference evidence="4 5" key="1">
    <citation type="submission" date="2021-08" db="EMBL/GenBank/DDBJ databases">
        <title>Draft Genome Sequence of Phanerochaete sordida strain YK-624.</title>
        <authorList>
            <person name="Mori T."/>
            <person name="Dohra H."/>
            <person name="Suzuki T."/>
            <person name="Kawagishi H."/>
            <person name="Hirai H."/>
        </authorList>
    </citation>
    <scope>NUCLEOTIDE SEQUENCE [LARGE SCALE GENOMIC DNA]</scope>
    <source>
        <strain evidence="4 5">YK-624</strain>
    </source>
</reference>
<feature type="region of interest" description="Disordered" evidence="2">
    <location>
        <begin position="221"/>
        <end position="279"/>
    </location>
</feature>
<comment type="caution">
    <text evidence="4">The sequence shown here is derived from an EMBL/GenBank/DDBJ whole genome shotgun (WGS) entry which is preliminary data.</text>
</comment>
<dbReference type="InterPro" id="IPR012677">
    <property type="entry name" value="Nucleotide-bd_a/b_plait_sf"/>
</dbReference>
<evidence type="ECO:0000259" key="3">
    <source>
        <dbReference type="PROSITE" id="PS50102"/>
    </source>
</evidence>
<dbReference type="Pfam" id="PF00076">
    <property type="entry name" value="RRM_1"/>
    <property type="match status" value="1"/>
</dbReference>
<evidence type="ECO:0000313" key="4">
    <source>
        <dbReference type="EMBL" id="GJE91898.1"/>
    </source>
</evidence>
<dbReference type="SUPFAM" id="SSF54928">
    <property type="entry name" value="RNA-binding domain, RBD"/>
    <property type="match status" value="1"/>
</dbReference>
<dbReference type="InterPro" id="IPR000504">
    <property type="entry name" value="RRM_dom"/>
</dbReference>
<evidence type="ECO:0000256" key="1">
    <source>
        <dbReference type="PROSITE-ProRule" id="PRU00176"/>
    </source>
</evidence>
<dbReference type="SMART" id="SM00360">
    <property type="entry name" value="RRM"/>
    <property type="match status" value="1"/>
</dbReference>
<dbReference type="Gene3D" id="3.30.70.330">
    <property type="match status" value="1"/>
</dbReference>
<accession>A0A9P3GBL5</accession>
<feature type="domain" description="RRM" evidence="3">
    <location>
        <begin position="6"/>
        <end position="77"/>
    </location>
</feature>
<dbReference type="GO" id="GO:0003723">
    <property type="term" value="F:RNA binding"/>
    <property type="evidence" value="ECO:0007669"/>
    <property type="project" value="UniProtKB-UniRule"/>
</dbReference>
<dbReference type="OrthoDB" id="7763451at2759"/>
<sequence length="279" mass="30042">MSATTFEVHVSGIAPQTTEQHLNEFFSFCGKISRIDFHQDTKSAVVHFEKASAAKTALMLNGGTLDGSQLSVTSPSEHHEQETHHEGPIDQSDKPRAGIAAEYLARGYKLSDQVLQRAIELDNTHGISNRFLSYISSLDTTLGEKTLGPQKTISGKLQETLAQATEQAKTIDQQRGISTKATDYYSRALSSPWGQKVKAFYTTTSKQVFDIHEEARRIASENPHAQPGAPHDTGISTGVGTAAPPVSSEVRTTTGPIIPDQGVESQSGSIKTGEAPVVL</sequence>
<feature type="region of interest" description="Disordered" evidence="2">
    <location>
        <begin position="66"/>
        <end position="94"/>
    </location>
</feature>
<dbReference type="PANTHER" id="PTHR32343">
    <property type="entry name" value="SERINE/ARGININE-RICH SPLICING FACTOR"/>
    <property type="match status" value="1"/>
</dbReference>
<gene>
    <name evidence="4" type="ORF">PsYK624_080490</name>
</gene>
<dbReference type="PANTHER" id="PTHR32343:SF10">
    <property type="entry name" value="RNA-BINDING REGION RNP-1 DOMAIN-CONTAINING PROTEIN"/>
    <property type="match status" value="1"/>
</dbReference>
<keyword evidence="5" id="KW-1185">Reference proteome</keyword>
<protein>
    <submittedName>
        <fullName evidence="4">RRM domain-containing protein</fullName>
    </submittedName>
</protein>
<dbReference type="EMBL" id="BPQB01000023">
    <property type="protein sequence ID" value="GJE91898.1"/>
    <property type="molecule type" value="Genomic_DNA"/>
</dbReference>
<name>A0A9P3GBL5_9APHY</name>
<feature type="compositionally biased region" description="Basic and acidic residues" evidence="2">
    <location>
        <begin position="76"/>
        <end position="94"/>
    </location>
</feature>
<keyword evidence="1" id="KW-0694">RNA-binding</keyword>
<dbReference type="PROSITE" id="PS50102">
    <property type="entry name" value="RRM"/>
    <property type="match status" value="1"/>
</dbReference>
<proteinExistence type="predicted"/>
<dbReference type="AlphaFoldDB" id="A0A9P3GBL5"/>
<organism evidence="4 5">
    <name type="scientific">Phanerochaete sordida</name>
    <dbReference type="NCBI Taxonomy" id="48140"/>
    <lineage>
        <taxon>Eukaryota</taxon>
        <taxon>Fungi</taxon>
        <taxon>Dikarya</taxon>
        <taxon>Basidiomycota</taxon>
        <taxon>Agaricomycotina</taxon>
        <taxon>Agaricomycetes</taxon>
        <taxon>Polyporales</taxon>
        <taxon>Phanerochaetaceae</taxon>
        <taxon>Phanerochaete</taxon>
    </lineage>
</organism>
<evidence type="ECO:0000256" key="2">
    <source>
        <dbReference type="SAM" id="MobiDB-lite"/>
    </source>
</evidence>